<evidence type="ECO:0000256" key="4">
    <source>
        <dbReference type="ARBA" id="ARBA00022840"/>
    </source>
</evidence>
<protein>
    <submittedName>
        <fullName evidence="10">ABC transporter G family member 20-like</fullName>
    </submittedName>
</protein>
<dbReference type="InterPro" id="IPR013525">
    <property type="entry name" value="ABC2_TM"/>
</dbReference>
<accession>A0A6P6Y3M5</accession>
<dbReference type="AlphaFoldDB" id="A0A6P6Y3M5"/>
<dbReference type="SUPFAM" id="SSF52540">
    <property type="entry name" value="P-loop containing nucleoside triphosphate hydrolases"/>
    <property type="match status" value="1"/>
</dbReference>
<evidence type="ECO:0000259" key="8">
    <source>
        <dbReference type="PROSITE" id="PS50893"/>
    </source>
</evidence>
<dbReference type="GO" id="GO:0016887">
    <property type="term" value="F:ATP hydrolysis activity"/>
    <property type="evidence" value="ECO:0007669"/>
    <property type="project" value="InterPro"/>
</dbReference>
<dbReference type="InParanoid" id="A0A6P6Y3M5"/>
<dbReference type="PROSITE" id="PS00211">
    <property type="entry name" value="ABC_TRANSPORTER_1"/>
    <property type="match status" value="1"/>
</dbReference>
<evidence type="ECO:0000256" key="2">
    <source>
        <dbReference type="ARBA" id="ARBA00022692"/>
    </source>
</evidence>
<feature type="transmembrane region" description="Helical" evidence="7">
    <location>
        <begin position="756"/>
        <end position="780"/>
    </location>
</feature>
<evidence type="ECO:0000313" key="10">
    <source>
        <dbReference type="RefSeq" id="XP_027199646.1"/>
    </source>
</evidence>
<dbReference type="Proteomes" id="UP000515146">
    <property type="component" value="Unplaced"/>
</dbReference>
<reference evidence="10" key="1">
    <citation type="submission" date="2025-08" db="UniProtKB">
        <authorList>
            <consortium name="RefSeq"/>
        </authorList>
    </citation>
    <scope>IDENTIFICATION</scope>
    <source>
        <strain evidence="10">Airmid</strain>
    </source>
</reference>
<dbReference type="SMART" id="SM00382">
    <property type="entry name" value="AAA"/>
    <property type="match status" value="1"/>
</dbReference>
<feature type="domain" description="ABC transporter" evidence="8">
    <location>
        <begin position="70"/>
        <end position="298"/>
    </location>
</feature>
<keyword evidence="2 7" id="KW-0812">Transmembrane</keyword>
<evidence type="ECO:0000256" key="7">
    <source>
        <dbReference type="SAM" id="Phobius"/>
    </source>
</evidence>
<dbReference type="OMA" id="SIWEYLH"/>
<dbReference type="KEGG" id="dpte:113793772"/>
<dbReference type="OrthoDB" id="10255969at2759"/>
<evidence type="ECO:0000256" key="1">
    <source>
        <dbReference type="ARBA" id="ARBA00004141"/>
    </source>
</evidence>
<feature type="transmembrane region" description="Helical" evidence="7">
    <location>
        <begin position="666"/>
        <end position="690"/>
    </location>
</feature>
<gene>
    <name evidence="10" type="primary">LOC113793772</name>
</gene>
<dbReference type="GO" id="GO:0140359">
    <property type="term" value="F:ABC-type transporter activity"/>
    <property type="evidence" value="ECO:0007669"/>
    <property type="project" value="InterPro"/>
</dbReference>
<keyword evidence="6 7" id="KW-0472">Membrane</keyword>
<sequence length="785" mass="89919">MFAKLRKTMKYELNHGHIHHDDNDMMKNSSTNNHCNGHLNHSINTILSPTFTSSSPLPSSSSLSLSPIAVLVESVAFNYKRNVPLLKDISVHVPKGCIYSLLGSNGCGKTTLLNILLGRIRPDRGNVRIFDRQPGSTLNHHIGYMPQELGLNPLLHIEDTFYYYAQVNHIKDRQFIQEQIRIYLEMLELEDPKQRVGQLSGGQKRLLSLGVTLIYKPRILFLDEPTVGIDSLIRNKIWTHLRQLCLLNETTVVITTHYIDEAKNSDLVGFLREGQVLAEESPELLMQALECKTLEQVFLRLCFEKIDRYQKLIQQYRKSIDSSNNNNNNDNTFPDQYDVVDDNNIKTTKNSNGVILQPVMFNNNHHNHHNDHIGKVQEKIFACSNQSINWDHINALMYREWFFFTHNIPLFLVYLLMPLLTVYLFDSSYGRTPQNVPIAIYNGDESNFDPHLSDIFLQEFNTSMVRMTFYNSELDAEKSVQLGQNVMAIAFRSNFSSNIVARYYEFHSFVDQKKDDLTSVNGSMLLYIDHSSLLNVRYVNRSILLSFQRTVEKFGETRGINPQIFSLPIEKAGYIYGVLEPHFQDLFTPGIIIITLLAMNAVKAALEMIYLHQNGCLKRDLNQGVRPLEMIFTFTISSLVSIFWQSLITCIFTYGIMGVQLDGDFLAAFILVFITASEGLFIGTLLSVIFPDQIISMLLCFTALVIMFFTSGTLWPLEGMSLTLQKLFMINPIVLPVRSLRCIMLRGWSFINFTVLIGYIVSFMTSLILFILSALFFHYLNVQIT</sequence>
<comment type="subcellular location">
    <subcellularLocation>
        <location evidence="1">Membrane</location>
        <topology evidence="1">Multi-pass membrane protein</topology>
    </subcellularLocation>
</comment>
<dbReference type="GO" id="GO:0005524">
    <property type="term" value="F:ATP binding"/>
    <property type="evidence" value="ECO:0007669"/>
    <property type="project" value="UniProtKB-KW"/>
</dbReference>
<evidence type="ECO:0000256" key="3">
    <source>
        <dbReference type="ARBA" id="ARBA00022741"/>
    </source>
</evidence>
<dbReference type="InterPro" id="IPR003593">
    <property type="entry name" value="AAA+_ATPase"/>
</dbReference>
<dbReference type="Pfam" id="PF00005">
    <property type="entry name" value="ABC_tran"/>
    <property type="match status" value="1"/>
</dbReference>
<dbReference type="PANTHER" id="PTHR43038">
    <property type="entry name" value="ATP-BINDING CASSETTE, SUB-FAMILY H, MEMBER 1"/>
    <property type="match status" value="1"/>
</dbReference>
<dbReference type="Gene3D" id="3.40.50.300">
    <property type="entry name" value="P-loop containing nucleotide triphosphate hydrolases"/>
    <property type="match status" value="1"/>
</dbReference>
<keyword evidence="3" id="KW-0547">Nucleotide-binding</keyword>
<dbReference type="InterPro" id="IPR027417">
    <property type="entry name" value="P-loop_NTPase"/>
</dbReference>
<dbReference type="RefSeq" id="XP_027199646.1">
    <property type="nucleotide sequence ID" value="XM_027343845.1"/>
</dbReference>
<evidence type="ECO:0000313" key="9">
    <source>
        <dbReference type="Proteomes" id="UP000515146"/>
    </source>
</evidence>
<dbReference type="InterPro" id="IPR003439">
    <property type="entry name" value="ABC_transporter-like_ATP-bd"/>
</dbReference>
<dbReference type="PROSITE" id="PS50893">
    <property type="entry name" value="ABC_TRANSPORTER_2"/>
    <property type="match status" value="1"/>
</dbReference>
<feature type="transmembrane region" description="Helical" evidence="7">
    <location>
        <begin position="697"/>
        <end position="715"/>
    </location>
</feature>
<dbReference type="GO" id="GO:0016020">
    <property type="term" value="C:membrane"/>
    <property type="evidence" value="ECO:0007669"/>
    <property type="project" value="UniProtKB-SubCell"/>
</dbReference>
<proteinExistence type="predicted"/>
<keyword evidence="9" id="KW-1185">Reference proteome</keyword>
<keyword evidence="5 7" id="KW-1133">Transmembrane helix</keyword>
<organism evidence="9 10">
    <name type="scientific">Dermatophagoides pteronyssinus</name>
    <name type="common">European house dust mite</name>
    <dbReference type="NCBI Taxonomy" id="6956"/>
    <lineage>
        <taxon>Eukaryota</taxon>
        <taxon>Metazoa</taxon>
        <taxon>Ecdysozoa</taxon>
        <taxon>Arthropoda</taxon>
        <taxon>Chelicerata</taxon>
        <taxon>Arachnida</taxon>
        <taxon>Acari</taxon>
        <taxon>Acariformes</taxon>
        <taxon>Sarcoptiformes</taxon>
        <taxon>Astigmata</taxon>
        <taxon>Psoroptidia</taxon>
        <taxon>Analgoidea</taxon>
        <taxon>Pyroglyphidae</taxon>
        <taxon>Dermatophagoidinae</taxon>
        <taxon>Dermatophagoides</taxon>
    </lineage>
</organism>
<feature type="transmembrane region" description="Helical" evidence="7">
    <location>
        <begin position="401"/>
        <end position="425"/>
    </location>
</feature>
<dbReference type="InterPro" id="IPR017871">
    <property type="entry name" value="ABC_transporter-like_CS"/>
</dbReference>
<dbReference type="Pfam" id="PF12698">
    <property type="entry name" value="ABC2_membrane_3"/>
    <property type="match status" value="1"/>
</dbReference>
<evidence type="ECO:0000256" key="5">
    <source>
        <dbReference type="ARBA" id="ARBA00022989"/>
    </source>
</evidence>
<evidence type="ECO:0000256" key="6">
    <source>
        <dbReference type="ARBA" id="ARBA00023136"/>
    </source>
</evidence>
<keyword evidence="4" id="KW-0067">ATP-binding</keyword>
<dbReference type="PANTHER" id="PTHR43038:SF3">
    <property type="entry name" value="ABC TRANSPORTER G FAMILY MEMBER 20 ISOFORM X1"/>
    <property type="match status" value="1"/>
</dbReference>
<feature type="transmembrane region" description="Helical" evidence="7">
    <location>
        <begin position="631"/>
        <end position="654"/>
    </location>
</feature>
<name>A0A6P6Y3M5_DERPT</name>